<keyword evidence="3" id="KW-0645">Protease</keyword>
<dbReference type="PANTHER" id="PTHR10127">
    <property type="entry name" value="DISCOIDIN, CUB, EGF, LAMININ , AND ZINC METALLOPROTEASE DOMAIN CONTAINING"/>
    <property type="match status" value="1"/>
</dbReference>
<dbReference type="PROSITE" id="PS00022">
    <property type="entry name" value="EGF_1"/>
    <property type="match status" value="1"/>
</dbReference>
<protein>
    <recommendedName>
        <fullName evidence="5 6">EGF-like domain-containing protein</fullName>
    </recommendedName>
</protein>
<dbReference type="PROSITE" id="PS01186">
    <property type="entry name" value="EGF_2"/>
    <property type="match status" value="1"/>
</dbReference>
<dbReference type="OrthoDB" id="5862190at2759"/>
<keyword evidence="1" id="KW-0479">Metal-binding</keyword>
<accession>A0A2G9TEQ7</accession>
<evidence type="ECO:0000259" key="6">
    <source>
        <dbReference type="PROSITE" id="PS01186"/>
    </source>
</evidence>
<keyword evidence="3" id="KW-0482">Metalloprotease</keyword>
<dbReference type="EMBL" id="KZ376724">
    <property type="protein sequence ID" value="PIO56437.1"/>
    <property type="molecule type" value="Genomic_DNA"/>
</dbReference>
<keyword evidence="3" id="KW-0378">Hydrolase</keyword>
<evidence type="ECO:0000256" key="4">
    <source>
        <dbReference type="SAM" id="MobiDB-lite"/>
    </source>
</evidence>
<evidence type="ECO:0000256" key="1">
    <source>
        <dbReference type="ARBA" id="ARBA00022723"/>
    </source>
</evidence>
<reference evidence="7 8" key="1">
    <citation type="submission" date="2015-09" db="EMBL/GenBank/DDBJ databases">
        <title>Draft genome of the parasitic nematode Teladorsagia circumcincta isolate WARC Sus (inbred).</title>
        <authorList>
            <person name="Mitreva M."/>
        </authorList>
    </citation>
    <scope>NUCLEOTIDE SEQUENCE [LARGE SCALE GENOMIC DNA]</scope>
    <source>
        <strain evidence="7 8">S</strain>
    </source>
</reference>
<dbReference type="PANTHER" id="PTHR10127:SF793">
    <property type="entry name" value="ZINC METALLOPROTEINASE NAS-31"/>
    <property type="match status" value="1"/>
</dbReference>
<dbReference type="Proteomes" id="UP000230423">
    <property type="component" value="Unassembled WGS sequence"/>
</dbReference>
<proteinExistence type="predicted"/>
<evidence type="ECO:0000259" key="5">
    <source>
        <dbReference type="PROSITE" id="PS00022"/>
    </source>
</evidence>
<feature type="domain" description="EGF-like" evidence="5 6">
    <location>
        <begin position="48"/>
        <end position="59"/>
    </location>
</feature>
<sequence>METLGSKFIAFYDLLMMNMFYNCTDACKDEETHCRNGGFLHPRNCSKCICPSGYGGRLCDERPPGCGEELTANETWQTLEDDLNEHTSEVSDYESEGKGDDEEYDEGDDNEEEISDAYEYEENEFRNAVRLEYRYV</sequence>
<evidence type="ECO:0000256" key="2">
    <source>
        <dbReference type="ARBA" id="ARBA00022833"/>
    </source>
</evidence>
<dbReference type="GO" id="GO:0004222">
    <property type="term" value="F:metalloendopeptidase activity"/>
    <property type="evidence" value="ECO:0007669"/>
    <property type="project" value="TreeGrafter"/>
</dbReference>
<feature type="region of interest" description="Disordered" evidence="4">
    <location>
        <begin position="81"/>
        <end position="121"/>
    </location>
</feature>
<organism evidence="7 8">
    <name type="scientific">Teladorsagia circumcincta</name>
    <name type="common">Brown stomach worm</name>
    <name type="synonym">Ostertagia circumcincta</name>
    <dbReference type="NCBI Taxonomy" id="45464"/>
    <lineage>
        <taxon>Eukaryota</taxon>
        <taxon>Metazoa</taxon>
        <taxon>Ecdysozoa</taxon>
        <taxon>Nematoda</taxon>
        <taxon>Chromadorea</taxon>
        <taxon>Rhabditida</taxon>
        <taxon>Rhabditina</taxon>
        <taxon>Rhabditomorpha</taxon>
        <taxon>Strongyloidea</taxon>
        <taxon>Trichostrongylidae</taxon>
        <taxon>Teladorsagia</taxon>
    </lineage>
</organism>
<gene>
    <name evidence="7" type="ORF">TELCIR_22164</name>
</gene>
<dbReference type="AlphaFoldDB" id="A0A2G9TEQ7"/>
<feature type="compositionally biased region" description="Acidic residues" evidence="4">
    <location>
        <begin position="91"/>
        <end position="121"/>
    </location>
</feature>
<evidence type="ECO:0000256" key="3">
    <source>
        <dbReference type="ARBA" id="ARBA00023049"/>
    </source>
</evidence>
<evidence type="ECO:0000313" key="8">
    <source>
        <dbReference type="Proteomes" id="UP000230423"/>
    </source>
</evidence>
<keyword evidence="2" id="KW-0862">Zinc</keyword>
<dbReference type="InterPro" id="IPR000742">
    <property type="entry name" value="EGF"/>
</dbReference>
<name>A0A2G9TEQ7_TELCI</name>
<dbReference type="GO" id="GO:0046872">
    <property type="term" value="F:metal ion binding"/>
    <property type="evidence" value="ECO:0007669"/>
    <property type="project" value="UniProtKB-KW"/>
</dbReference>
<evidence type="ECO:0000313" key="7">
    <source>
        <dbReference type="EMBL" id="PIO56437.1"/>
    </source>
</evidence>
<keyword evidence="8" id="KW-1185">Reference proteome</keyword>